<protein>
    <submittedName>
        <fullName evidence="2">NmrA family transcriptional regulator</fullName>
    </submittedName>
</protein>
<dbReference type="EMBL" id="QMIG01000022">
    <property type="protein sequence ID" value="RAW11092.1"/>
    <property type="molecule type" value="Genomic_DNA"/>
</dbReference>
<dbReference type="PANTHER" id="PTHR43162">
    <property type="match status" value="1"/>
</dbReference>
<dbReference type="OrthoDB" id="319724at2"/>
<dbReference type="SUPFAM" id="SSF51735">
    <property type="entry name" value="NAD(P)-binding Rossmann-fold domains"/>
    <property type="match status" value="1"/>
</dbReference>
<sequence length="310" mass="32091">MTSTDHHRYLVVGATGEQGGAVARRLLSDGHHVRVLIRAGTDPVRLPAGVEPVIGDLADPTQMASAFAGVTHASVMLPMVYEPTVVASYAEHLARAAAAAGVNRLVFNTGTGVPDVLTGVTAFETRRAAAATLLGSGVPTVVLHPLVYRENLCAPWVAGSTVHEGVLRYPLPADLPVAWLGHDDLAAATVAALTRDGVEGTTVRLGGPDVVTGTELAGQIGAALGRPVEYAELDVDDFERGLAYAVGADAAAGVAATYRWLATAEGARSCARWAVAASSRHVEEALGVQLTPLRTWAGAQPWHRIAQAAA</sequence>
<dbReference type="AlphaFoldDB" id="A0A329QID8"/>
<dbReference type="RefSeq" id="WP_112259601.1">
    <property type="nucleotide sequence ID" value="NZ_QMIG01000022.1"/>
</dbReference>
<evidence type="ECO:0000313" key="3">
    <source>
        <dbReference type="Proteomes" id="UP000250462"/>
    </source>
</evidence>
<evidence type="ECO:0000313" key="2">
    <source>
        <dbReference type="EMBL" id="RAW11092.1"/>
    </source>
</evidence>
<dbReference type="Pfam" id="PF05368">
    <property type="entry name" value="NmrA"/>
    <property type="match status" value="1"/>
</dbReference>
<keyword evidence="3" id="KW-1185">Reference proteome</keyword>
<dbReference type="InterPro" id="IPR008030">
    <property type="entry name" value="NmrA-like"/>
</dbReference>
<dbReference type="Proteomes" id="UP000250462">
    <property type="component" value="Unassembled WGS sequence"/>
</dbReference>
<dbReference type="InterPro" id="IPR051604">
    <property type="entry name" value="Ergot_Alk_Oxidoreductase"/>
</dbReference>
<proteinExistence type="predicted"/>
<comment type="caution">
    <text evidence="2">The sequence shown here is derived from an EMBL/GenBank/DDBJ whole genome shotgun (WGS) entry which is preliminary data.</text>
</comment>
<dbReference type="Gene3D" id="3.40.50.720">
    <property type="entry name" value="NAD(P)-binding Rossmann-like Domain"/>
    <property type="match status" value="1"/>
</dbReference>
<dbReference type="InterPro" id="IPR036291">
    <property type="entry name" value="NAD(P)-bd_dom_sf"/>
</dbReference>
<organism evidence="2 3">
    <name type="scientific">Phytoactinopolyspora halophila</name>
    <dbReference type="NCBI Taxonomy" id="1981511"/>
    <lineage>
        <taxon>Bacteria</taxon>
        <taxon>Bacillati</taxon>
        <taxon>Actinomycetota</taxon>
        <taxon>Actinomycetes</taxon>
        <taxon>Jiangellales</taxon>
        <taxon>Jiangellaceae</taxon>
        <taxon>Phytoactinopolyspora</taxon>
    </lineage>
</organism>
<reference evidence="2 3" key="1">
    <citation type="submission" date="2018-06" db="EMBL/GenBank/DDBJ databases">
        <title>Phytoactinopolyspora halophila sp. nov., a novel halophilic actinomycete isolated from a saline soil in China.</title>
        <authorList>
            <person name="Tang S.-K."/>
        </authorList>
    </citation>
    <scope>NUCLEOTIDE SEQUENCE [LARGE SCALE GENOMIC DNA]</scope>
    <source>
        <strain evidence="2 3">YIM 96934</strain>
    </source>
</reference>
<gene>
    <name evidence="2" type="ORF">DPM12_17255</name>
</gene>
<feature type="domain" description="NmrA-like" evidence="1">
    <location>
        <begin position="9"/>
        <end position="263"/>
    </location>
</feature>
<evidence type="ECO:0000259" key="1">
    <source>
        <dbReference type="Pfam" id="PF05368"/>
    </source>
</evidence>
<accession>A0A329QID8</accession>
<name>A0A329QID8_9ACTN</name>
<dbReference type="PANTHER" id="PTHR43162:SF1">
    <property type="entry name" value="PRESTALK A DIFFERENTIATION PROTEIN A"/>
    <property type="match status" value="1"/>
</dbReference>